<dbReference type="InterPro" id="IPR036095">
    <property type="entry name" value="PTS_EIIB-like_sf"/>
</dbReference>
<evidence type="ECO:0000256" key="2">
    <source>
        <dbReference type="ARBA" id="ARBA00022737"/>
    </source>
</evidence>
<dbReference type="Pfam" id="PF00359">
    <property type="entry name" value="PTS_EIIA_2"/>
    <property type="match status" value="1"/>
</dbReference>
<name>A0A5C0WFN8_BACIA</name>
<dbReference type="CDD" id="cd00211">
    <property type="entry name" value="PTS_IIA_fru"/>
    <property type="match status" value="1"/>
</dbReference>
<evidence type="ECO:0000313" key="10">
    <source>
        <dbReference type="Proteomes" id="UP000325032"/>
    </source>
</evidence>
<dbReference type="InterPro" id="IPR007737">
    <property type="entry name" value="Mga_HTH"/>
</dbReference>
<dbReference type="AlphaFoldDB" id="A0A5C0WFN8"/>
<feature type="domain" description="PRD" evidence="8">
    <location>
        <begin position="295"/>
        <end position="402"/>
    </location>
</feature>
<evidence type="ECO:0000259" key="8">
    <source>
        <dbReference type="PROSITE" id="PS51372"/>
    </source>
</evidence>
<evidence type="ECO:0000256" key="4">
    <source>
        <dbReference type="ARBA" id="ARBA00023159"/>
    </source>
</evidence>
<dbReference type="InterPro" id="IPR016152">
    <property type="entry name" value="PTrfase/Anion_transptr"/>
</dbReference>
<dbReference type="GeneID" id="61768524"/>
<dbReference type="SUPFAM" id="SSF55804">
    <property type="entry name" value="Phoshotransferase/anion transport protein"/>
    <property type="match status" value="1"/>
</dbReference>
<dbReference type="EMBL" id="CP043404">
    <property type="protein sequence ID" value="QEK63501.1"/>
    <property type="molecule type" value="Genomic_DNA"/>
</dbReference>
<evidence type="ECO:0000256" key="3">
    <source>
        <dbReference type="ARBA" id="ARBA00023015"/>
    </source>
</evidence>
<keyword evidence="1" id="KW-0808">Transferase</keyword>
<keyword evidence="10" id="KW-1185">Reference proteome</keyword>
<dbReference type="PROSITE" id="PS51094">
    <property type="entry name" value="PTS_EIIA_TYPE_2"/>
    <property type="match status" value="1"/>
</dbReference>
<keyword evidence="2" id="KW-0677">Repeat</keyword>
<dbReference type="Pfam" id="PF00874">
    <property type="entry name" value="PRD"/>
    <property type="match status" value="2"/>
</dbReference>
<evidence type="ECO:0000313" key="9">
    <source>
        <dbReference type="EMBL" id="QEK63501.1"/>
    </source>
</evidence>
<evidence type="ECO:0000259" key="7">
    <source>
        <dbReference type="PROSITE" id="PS51099"/>
    </source>
</evidence>
<dbReference type="RefSeq" id="WP_149126135.1">
    <property type="nucleotide sequence ID" value="NZ_CP043404.1"/>
</dbReference>
<feature type="domain" description="PTS EIIB type-2" evidence="7">
    <location>
        <begin position="406"/>
        <end position="497"/>
    </location>
</feature>
<dbReference type="Gene3D" id="3.40.930.10">
    <property type="entry name" value="Mannitol-specific EII, Chain A"/>
    <property type="match status" value="1"/>
</dbReference>
<dbReference type="Gene3D" id="3.40.50.2300">
    <property type="match status" value="1"/>
</dbReference>
<accession>A0A5C0WFN8</accession>
<dbReference type="InterPro" id="IPR036390">
    <property type="entry name" value="WH_DNA-bd_sf"/>
</dbReference>
<dbReference type="GO" id="GO:0008982">
    <property type="term" value="F:protein-N(PI)-phosphohistidine-sugar phosphotransferase activity"/>
    <property type="evidence" value="ECO:0007669"/>
    <property type="project" value="InterPro"/>
</dbReference>
<dbReference type="GO" id="GO:0009401">
    <property type="term" value="P:phosphoenolpyruvate-dependent sugar phosphotransferase system"/>
    <property type="evidence" value="ECO:0007669"/>
    <property type="project" value="InterPro"/>
</dbReference>
<evidence type="ECO:0000259" key="6">
    <source>
        <dbReference type="PROSITE" id="PS51094"/>
    </source>
</evidence>
<keyword evidence="4" id="KW-0010">Activator</keyword>
<dbReference type="GO" id="GO:0006355">
    <property type="term" value="P:regulation of DNA-templated transcription"/>
    <property type="evidence" value="ECO:0007669"/>
    <property type="project" value="InterPro"/>
</dbReference>
<organism evidence="9 10">
    <name type="scientific">Bacillus safensis</name>
    <dbReference type="NCBI Taxonomy" id="561879"/>
    <lineage>
        <taxon>Bacteria</taxon>
        <taxon>Bacillati</taxon>
        <taxon>Bacillota</taxon>
        <taxon>Bacilli</taxon>
        <taxon>Bacillales</taxon>
        <taxon>Bacillaceae</taxon>
        <taxon>Bacillus</taxon>
    </lineage>
</organism>
<dbReference type="InterPro" id="IPR013196">
    <property type="entry name" value="HTH_11"/>
</dbReference>
<feature type="domain" description="PTS EIIA type-2" evidence="6">
    <location>
        <begin position="499"/>
        <end position="641"/>
    </location>
</feature>
<dbReference type="InterPro" id="IPR011608">
    <property type="entry name" value="PRD"/>
</dbReference>
<dbReference type="SUPFAM" id="SSF46785">
    <property type="entry name" value="Winged helix' DNA-binding domain"/>
    <property type="match status" value="2"/>
</dbReference>
<dbReference type="Pfam" id="PF08279">
    <property type="entry name" value="HTH_11"/>
    <property type="match status" value="1"/>
</dbReference>
<dbReference type="InterPro" id="IPR003501">
    <property type="entry name" value="PTS_EIIB_2/3"/>
</dbReference>
<dbReference type="Gene3D" id="1.10.1790.10">
    <property type="entry name" value="PRD domain"/>
    <property type="match status" value="2"/>
</dbReference>
<evidence type="ECO:0000256" key="1">
    <source>
        <dbReference type="ARBA" id="ARBA00022679"/>
    </source>
</evidence>
<keyword evidence="5" id="KW-0804">Transcription</keyword>
<dbReference type="InterPro" id="IPR036634">
    <property type="entry name" value="PRD_sf"/>
</dbReference>
<sequence>MLSLRQEELLKRLMQAEQELTSEEIARVIGVTSRTIRTDMKALKVILEEHGAALHIKRGAGYTLSVEDYGAFRTFLKTSLRERNEKKEPSIPNQPEDRVAYLLKRLLLSEDYIKLEGLAEELFVSESTVKNDLKAVRHLFSLHGLSISHRPKYGLRLTGDEMKLRYCMAEHVFQQEHANAALLPEETYQLIQDIVRSRTKATGLHLSEIGLSNLVTHIAIACKRIEEKKLVKMPEAELKEIQVQPVFQVAQQMAEDIRRVLAIDFPLSEMAYIAIHLMGAKMMAYGEAGHTLFHLLDEDHFRFTHQLLAYVEEHMSLDIQFDKELIVGLSLHLRSAIHRFRYDMNIRNPYLPDIKRHYPIAFEAGVYMGRWLKEKEGVEIPEDEIGYLALHIGAAIERTKSQHVRKTCLIVCATGVASSQLLLHKLTAAFNGRLEIAGTASIGELPLYDLRSIDFIISTIPLQNTLPVPVIDVHTILSDDDIVRLKRFVQNSQDTGVLRYVSPALTFFQQDLQSREEVLQYFVNVLKEQHRIPDEFEQLLLEREQVSPTSFGHLVAIPHPIKPATDDTFCAICTLKKPVLWGEDRVQVVCLLSIQKTYQKELQSLYQFLVRLTERKEVVEQLIKAASFEELTAALQVLEHPNEKTRHPFPHL</sequence>
<dbReference type="InterPro" id="IPR002178">
    <property type="entry name" value="PTS_EIIA_type-2_dom"/>
</dbReference>
<dbReference type="InterPro" id="IPR013011">
    <property type="entry name" value="PTS_EIIB_2"/>
</dbReference>
<dbReference type="InterPro" id="IPR036388">
    <property type="entry name" value="WH-like_DNA-bd_sf"/>
</dbReference>
<keyword evidence="3" id="KW-0805">Transcription regulation</keyword>
<dbReference type="PROSITE" id="PS51099">
    <property type="entry name" value="PTS_EIIB_TYPE_2"/>
    <property type="match status" value="1"/>
</dbReference>
<reference evidence="9 10" key="1">
    <citation type="journal article" date="2018" name="Plant Biotechnol. Rep.">
        <title>Diversity and antifungal activity of endophytic bacteria associated with Panax ginseng seedlings.</title>
        <authorList>
            <person name="Park J.M."/>
            <person name="Hong C.E."/>
            <person name="Jo S.H."/>
        </authorList>
    </citation>
    <scope>NUCLEOTIDE SEQUENCE [LARGE SCALE GENOMIC DNA]</scope>
    <source>
        <strain evidence="9 10">PgKB20</strain>
    </source>
</reference>
<dbReference type="Pfam" id="PF05043">
    <property type="entry name" value="Mga"/>
    <property type="match status" value="1"/>
</dbReference>
<evidence type="ECO:0000256" key="5">
    <source>
        <dbReference type="ARBA" id="ARBA00023163"/>
    </source>
</evidence>
<dbReference type="CDD" id="cd05568">
    <property type="entry name" value="PTS_IIB_bgl_like"/>
    <property type="match status" value="1"/>
</dbReference>
<gene>
    <name evidence="9" type="primary">licR_2</name>
    <name evidence="9" type="ORF">FX981_01742</name>
</gene>
<proteinExistence type="predicted"/>
<protein>
    <submittedName>
        <fullName evidence="9">Putative licABCH operon regulator</fullName>
    </submittedName>
</protein>
<dbReference type="SUPFAM" id="SSF63520">
    <property type="entry name" value="PTS-regulatory domain, PRD"/>
    <property type="match status" value="2"/>
</dbReference>
<dbReference type="Pfam" id="PF02302">
    <property type="entry name" value="PTS_IIB"/>
    <property type="match status" value="1"/>
</dbReference>
<dbReference type="InterPro" id="IPR050661">
    <property type="entry name" value="BglG_antiterminators"/>
</dbReference>
<dbReference type="Gene3D" id="1.10.10.10">
    <property type="entry name" value="Winged helix-like DNA-binding domain superfamily/Winged helix DNA-binding domain"/>
    <property type="match status" value="2"/>
</dbReference>
<dbReference type="PANTHER" id="PTHR30185">
    <property type="entry name" value="CRYPTIC BETA-GLUCOSIDE BGL OPERON ANTITERMINATOR"/>
    <property type="match status" value="1"/>
</dbReference>
<dbReference type="PANTHER" id="PTHR30185:SF13">
    <property type="entry name" value="LICABCH OPERON REGULATOR-RELATED"/>
    <property type="match status" value="1"/>
</dbReference>
<dbReference type="SUPFAM" id="SSF52794">
    <property type="entry name" value="PTS system IIB component-like"/>
    <property type="match status" value="1"/>
</dbReference>
<feature type="domain" description="PRD" evidence="8">
    <location>
        <begin position="182"/>
        <end position="287"/>
    </location>
</feature>
<dbReference type="Proteomes" id="UP000325032">
    <property type="component" value="Chromosome"/>
</dbReference>
<dbReference type="PROSITE" id="PS51372">
    <property type="entry name" value="PRD_2"/>
    <property type="match status" value="2"/>
</dbReference>